<feature type="signal peptide" evidence="1">
    <location>
        <begin position="1"/>
        <end position="19"/>
    </location>
</feature>
<protein>
    <recommendedName>
        <fullName evidence="4">DUF2141 domain-containing protein</fullName>
    </recommendedName>
</protein>
<dbReference type="InterPro" id="IPR018673">
    <property type="entry name" value="DUF2141"/>
</dbReference>
<dbReference type="OrthoDB" id="9788332at2"/>
<proteinExistence type="predicted"/>
<dbReference type="RefSeq" id="WP_080318609.1">
    <property type="nucleotide sequence ID" value="NZ_MTBC01000003.1"/>
</dbReference>
<evidence type="ECO:0008006" key="4">
    <source>
        <dbReference type="Google" id="ProtNLM"/>
    </source>
</evidence>
<reference evidence="2 3" key="1">
    <citation type="submission" date="2016-12" db="EMBL/GenBank/DDBJ databases">
        <authorList>
            <person name="Song W.-J."/>
            <person name="Kurnit D.M."/>
        </authorList>
    </citation>
    <scope>NUCLEOTIDE SEQUENCE [LARGE SCALE GENOMIC DNA]</scope>
    <source>
        <strain evidence="2 3">HSG9</strain>
    </source>
</reference>
<dbReference type="Pfam" id="PF09912">
    <property type="entry name" value="DUF2141"/>
    <property type="match status" value="1"/>
</dbReference>
<feature type="chain" id="PRO_5013184107" description="DUF2141 domain-containing protein" evidence="1">
    <location>
        <begin position="20"/>
        <end position="138"/>
    </location>
</feature>
<evidence type="ECO:0000313" key="3">
    <source>
        <dbReference type="Proteomes" id="UP000191680"/>
    </source>
</evidence>
<comment type="caution">
    <text evidence="2">The sequence shown here is derived from an EMBL/GenBank/DDBJ whole genome shotgun (WGS) entry which is preliminary data.</text>
</comment>
<name>A0A1V6LTN4_9FLAO</name>
<keyword evidence="1" id="KW-0732">Signal</keyword>
<keyword evidence="3" id="KW-1185">Reference proteome</keyword>
<dbReference type="AlphaFoldDB" id="A0A1V6LTN4"/>
<evidence type="ECO:0000256" key="1">
    <source>
        <dbReference type="SAM" id="SignalP"/>
    </source>
</evidence>
<accession>A0A1V6LTN4</accession>
<dbReference type="EMBL" id="MTBC01000003">
    <property type="protein sequence ID" value="OQD43535.1"/>
    <property type="molecule type" value="Genomic_DNA"/>
</dbReference>
<sequence length="138" mass="14685">MKTLLSLFAIVCTLTFSQAQTDGVTVSVTIENVLNNEGTLLAGLHTAETFMKAQGIKTASTAAKKGAVTLTFENVAPGSYSILVLHDANGNNQMDFEANGMPKESYGTTGEMTLYGPPTFEATAFTVAQKDVSHNIRF</sequence>
<gene>
    <name evidence="2" type="ORF">BUL40_06835</name>
</gene>
<dbReference type="Proteomes" id="UP000191680">
    <property type="component" value="Unassembled WGS sequence"/>
</dbReference>
<organism evidence="2 3">
    <name type="scientific">Croceivirga radicis</name>
    <dbReference type="NCBI Taxonomy" id="1929488"/>
    <lineage>
        <taxon>Bacteria</taxon>
        <taxon>Pseudomonadati</taxon>
        <taxon>Bacteroidota</taxon>
        <taxon>Flavobacteriia</taxon>
        <taxon>Flavobacteriales</taxon>
        <taxon>Flavobacteriaceae</taxon>
        <taxon>Croceivirga</taxon>
    </lineage>
</organism>
<evidence type="ECO:0000313" key="2">
    <source>
        <dbReference type="EMBL" id="OQD43535.1"/>
    </source>
</evidence>